<evidence type="ECO:0000259" key="2">
    <source>
        <dbReference type="PROSITE" id="PS51526"/>
    </source>
</evidence>
<dbReference type="InterPro" id="IPR003150">
    <property type="entry name" value="DNA-bd_RFX"/>
</dbReference>
<dbReference type="EMBL" id="GANO01003714">
    <property type="protein sequence ID" value="JAB56157.1"/>
    <property type="molecule type" value="mRNA"/>
</dbReference>
<dbReference type="Gene3D" id="6.10.140.1290">
    <property type="match status" value="1"/>
</dbReference>
<name>U5EUU6_9DIPT</name>
<dbReference type="PANTHER" id="PTHR12619">
    <property type="entry name" value="RFX TRANSCRIPTION FACTOR FAMILY"/>
    <property type="match status" value="1"/>
</dbReference>
<dbReference type="InterPro" id="IPR039779">
    <property type="entry name" value="RFX-like"/>
</dbReference>
<accession>U5EUU6</accession>
<feature type="domain" description="RFX-type winged-helix" evidence="2">
    <location>
        <begin position="186"/>
        <end position="261"/>
    </location>
</feature>
<protein>
    <submittedName>
        <fullName evidence="3">Putative regulation of transcription dna-dependent</fullName>
    </submittedName>
</protein>
<dbReference type="Pfam" id="PF02257">
    <property type="entry name" value="RFX_DNA_binding"/>
    <property type="match status" value="1"/>
</dbReference>
<reference evidence="3" key="1">
    <citation type="journal article" date="2014" name="Insect Biochem. Mol. Biol.">
        <title>An insight into the sialome of the frog biting fly, Corethrella appendiculata.</title>
        <authorList>
            <person name="Ribeiro J.M.C."/>
            <person name="Chagas A.C."/>
            <person name="Pham V.M."/>
            <person name="Lounibos L.P."/>
            <person name="Calvo E."/>
        </authorList>
    </citation>
    <scope>NUCLEOTIDE SEQUENCE</scope>
    <source>
        <tissue evidence="3">Salivary glands</tissue>
    </source>
</reference>
<dbReference type="GO" id="GO:0000981">
    <property type="term" value="F:DNA-binding transcription factor activity, RNA polymerase II-specific"/>
    <property type="evidence" value="ECO:0007669"/>
    <property type="project" value="TreeGrafter"/>
</dbReference>
<evidence type="ECO:0000313" key="3">
    <source>
        <dbReference type="EMBL" id="JAB56157.1"/>
    </source>
</evidence>
<keyword evidence="1" id="KW-0238">DNA-binding</keyword>
<dbReference type="InterPro" id="IPR036390">
    <property type="entry name" value="WH_DNA-bd_sf"/>
</dbReference>
<dbReference type="PANTHER" id="PTHR12619:SF21">
    <property type="entry name" value="RFX-TYPE WINGED-HELIX DOMAIN-CONTAINING PROTEIN"/>
    <property type="match status" value="1"/>
</dbReference>
<dbReference type="GO" id="GO:0000978">
    <property type="term" value="F:RNA polymerase II cis-regulatory region sequence-specific DNA binding"/>
    <property type="evidence" value="ECO:0007669"/>
    <property type="project" value="TreeGrafter"/>
</dbReference>
<dbReference type="PROSITE" id="PS51526">
    <property type="entry name" value="RFX_DBD"/>
    <property type="match status" value="1"/>
</dbReference>
<sequence length="1083" mass="121938">MSQHSQHFQPWKKNTISTIQQNNYGKIQSHTLLSPQQQQQQTTTAETPAAATLLPQPQLPTIAAATTPTITSTSISNQPIQSTSNEFFRQMNMNTLNKLNINYEFGNSSIEDNNNEERNAKLHEVIENTISDNVKEQILQILKSVSQLKPPERLLLYLRLPNGSPEIDPLRQSQNPLGTRSEINYTINWVRSHLEHDPNVSIPKQEVYDDYTAYCARVDIKPLSTADFGKVMKQVFPGIRPRRLGTRGHSRYCYAAMRKATKLDTPKLPDIGRKVDVPEEDSLENEEESWKIVKQWAEGMLSTAFGGINDLAGFIIKNNLNSPSSIHSRQLIHKKLMQRELKEKKKINNAALKKRRKKRRKTLSTSLETLVNPIVEINPDTAQENMNKVNALIKNELNIDEDDNVNMIGKNMATTTNSNHNSINALINQQQQTSSNDQPILPTSSNLNLNTINNIINNTNSNNINNDVKNEDNEHGNIICKKVRQAQQAKLLSAAKLNMINLQNAQTHSSQSTIASVTPSSTVNNSNINLINDKICMPPSTSKRMLNTINRNRLKRLKLQQLQRQSPQNTPRYDDMGNLIMLEPNDLMLKNEDSDFVLSRERLISISNMDKTALDDYLNCEDNSQEQDEEILQYFPEEEQQKQFNAKNATGSASVPILENYHLYNQENNEKLSQLRSMLEQNMQNVCNSANNSNAINLVDKQASGINQQSPNQNAENLSQMNLYPCSASASLAMLSQRHHIATNNSNSISNFKNLTGNAARKLNLDLPYNNNNSNNSNVNNTNNNENFSNCAMVNNVNSIIANNNSVLQSPNARRKNYNFVPIGGPQSKLHHQQLNNHNNNNANASPFVSPRNTPIHHKRLSNNKAPVLNLTILEQKFNPNNNFTRPYIKSEFPASAPPSPSLVQSFRFGCSNNNNNHNLNNSINTNSGPFTPISPQISTNPSSINCPTNDQARSSSVPLIPNCSNYYQSNYSSVSQTPVPTEYNDFSDPTTILEMLDDSNDMHSAPIKMEESELISELLNPENELFSNKTNFNSISKSVPSTPLPTLGYNSNSNSINMNENVNHNPNRKPIRIMIYIFIHIY</sequence>
<dbReference type="FunFam" id="1.10.10.10:FF:000422">
    <property type="entry name" value="DNA-binding protein RFX7"/>
    <property type="match status" value="1"/>
</dbReference>
<dbReference type="SUPFAM" id="SSF46785">
    <property type="entry name" value="Winged helix' DNA-binding domain"/>
    <property type="match status" value="1"/>
</dbReference>
<dbReference type="InterPro" id="IPR036388">
    <property type="entry name" value="WH-like_DNA-bd_sf"/>
</dbReference>
<proteinExistence type="evidence at transcript level"/>
<dbReference type="AlphaFoldDB" id="U5EUU6"/>
<evidence type="ECO:0000256" key="1">
    <source>
        <dbReference type="ARBA" id="ARBA00023125"/>
    </source>
</evidence>
<dbReference type="Gene3D" id="1.10.10.10">
    <property type="entry name" value="Winged helix-like DNA-binding domain superfamily/Winged helix DNA-binding domain"/>
    <property type="match status" value="1"/>
</dbReference>
<organism evidence="3">
    <name type="scientific">Corethrella appendiculata</name>
    <dbReference type="NCBI Taxonomy" id="1370023"/>
    <lineage>
        <taxon>Eukaryota</taxon>
        <taxon>Metazoa</taxon>
        <taxon>Ecdysozoa</taxon>
        <taxon>Arthropoda</taxon>
        <taxon>Hexapoda</taxon>
        <taxon>Insecta</taxon>
        <taxon>Pterygota</taxon>
        <taxon>Neoptera</taxon>
        <taxon>Endopterygota</taxon>
        <taxon>Diptera</taxon>
        <taxon>Nematocera</taxon>
        <taxon>Culicoidea</taxon>
        <taxon>Chaoboridae</taxon>
        <taxon>Corethrella</taxon>
    </lineage>
</organism>